<reference evidence="3 4" key="1">
    <citation type="submission" date="2019-04" db="EMBL/GenBank/DDBJ databases">
        <authorList>
            <person name="Jiang L."/>
        </authorList>
    </citation>
    <scope>NUCLEOTIDE SEQUENCE [LARGE SCALE GENOMIC DNA]</scope>
    <source>
        <strain evidence="3 4">YIM 131861</strain>
    </source>
</reference>
<gene>
    <name evidence="3" type="ORF">E6C70_07310</name>
</gene>
<dbReference type="Pfam" id="PF19877">
    <property type="entry name" value="DUF6350"/>
    <property type="match status" value="1"/>
</dbReference>
<accession>A0A4S4G0C6</accession>
<dbReference type="EMBL" id="SSSN01000003">
    <property type="protein sequence ID" value="THG35825.1"/>
    <property type="molecule type" value="Genomic_DNA"/>
</dbReference>
<feature type="transmembrane region" description="Helical" evidence="2">
    <location>
        <begin position="236"/>
        <end position="255"/>
    </location>
</feature>
<dbReference type="RefSeq" id="WP_136423629.1">
    <property type="nucleotide sequence ID" value="NZ_SSSN01000003.1"/>
</dbReference>
<dbReference type="Proteomes" id="UP000307380">
    <property type="component" value="Unassembled WGS sequence"/>
</dbReference>
<feature type="transmembrane region" description="Helical" evidence="2">
    <location>
        <begin position="7"/>
        <end position="33"/>
    </location>
</feature>
<feature type="transmembrane region" description="Helical" evidence="2">
    <location>
        <begin position="115"/>
        <end position="136"/>
    </location>
</feature>
<protein>
    <recommendedName>
        <fullName evidence="5">Integral membrane protein</fullName>
    </recommendedName>
</protein>
<keyword evidence="2" id="KW-0472">Membrane</keyword>
<feature type="transmembrane region" description="Helical" evidence="2">
    <location>
        <begin position="204"/>
        <end position="224"/>
    </location>
</feature>
<keyword evidence="4" id="KW-1185">Reference proteome</keyword>
<evidence type="ECO:0000313" key="4">
    <source>
        <dbReference type="Proteomes" id="UP000307380"/>
    </source>
</evidence>
<dbReference type="OrthoDB" id="3742900at2"/>
<dbReference type="AlphaFoldDB" id="A0A4S4G0C6"/>
<comment type="caution">
    <text evidence="3">The sequence shown here is derived from an EMBL/GenBank/DDBJ whole genome shotgun (WGS) entry which is preliminary data.</text>
</comment>
<proteinExistence type="predicted"/>
<evidence type="ECO:0000256" key="1">
    <source>
        <dbReference type="SAM" id="MobiDB-lite"/>
    </source>
</evidence>
<feature type="transmembrane region" description="Helical" evidence="2">
    <location>
        <begin position="336"/>
        <end position="358"/>
    </location>
</feature>
<dbReference type="InterPro" id="IPR045931">
    <property type="entry name" value="DUF6350"/>
</dbReference>
<sequence>MNRTTTALLAALEAFIAVAVGLAIPTVALTVVWGVSLGMGVDWIGFWRAAADVWLLGHGVDVLVTLPSTLAAGTGLPGAEQPFFITIALLGFGTLTAVFGVRVGRRAAISGSRMVGILVAVIVFAALTAVVLFSAGDVIARPSRVQGLLLPVLLYAAAAIIGSEWESSRLPAAQQDGTARTIRRLIARWPAGLRSGVAAAARGATVAVSGIIAAASVLVTIALVTNYSTITSLYETLHAGAIGGAAITVLQLALLPNVIVWAASWLIGPGFALGVGTAVSPAGTTIGTLPGLPLFGALPHGAASVGWLGLVVPVLLGAAGGWVAGRRLPDGSSTMARLATGLGAGAMAGIALGVLAWFSGGAVGPGRLAQVGPDPWVTGALAAVEVGVPAALLAVLAGLRGRWADEDPEPQRRTSLPSEAATLSR</sequence>
<feature type="transmembrane region" description="Helical" evidence="2">
    <location>
        <begin position="83"/>
        <end position="103"/>
    </location>
</feature>
<keyword evidence="2" id="KW-1133">Transmembrane helix</keyword>
<feature type="transmembrane region" description="Helical" evidence="2">
    <location>
        <begin position="378"/>
        <end position="399"/>
    </location>
</feature>
<evidence type="ECO:0000256" key="2">
    <source>
        <dbReference type="SAM" id="Phobius"/>
    </source>
</evidence>
<organism evidence="3 4">
    <name type="scientific">Orlajensenia flava</name>
    <dbReference type="NCBI Taxonomy" id="2565934"/>
    <lineage>
        <taxon>Bacteria</taxon>
        <taxon>Bacillati</taxon>
        <taxon>Actinomycetota</taxon>
        <taxon>Actinomycetes</taxon>
        <taxon>Micrococcales</taxon>
        <taxon>Microbacteriaceae</taxon>
        <taxon>Orlajensenia</taxon>
    </lineage>
</organism>
<feature type="region of interest" description="Disordered" evidence="1">
    <location>
        <begin position="406"/>
        <end position="425"/>
    </location>
</feature>
<feature type="transmembrane region" description="Helical" evidence="2">
    <location>
        <begin position="262"/>
        <end position="282"/>
    </location>
</feature>
<feature type="transmembrane region" description="Helical" evidence="2">
    <location>
        <begin position="302"/>
        <end position="324"/>
    </location>
</feature>
<evidence type="ECO:0000313" key="3">
    <source>
        <dbReference type="EMBL" id="THG35825.1"/>
    </source>
</evidence>
<evidence type="ECO:0008006" key="5">
    <source>
        <dbReference type="Google" id="ProtNLM"/>
    </source>
</evidence>
<feature type="transmembrane region" description="Helical" evidence="2">
    <location>
        <begin position="148"/>
        <end position="165"/>
    </location>
</feature>
<feature type="compositionally biased region" description="Polar residues" evidence="1">
    <location>
        <begin position="413"/>
        <end position="425"/>
    </location>
</feature>
<keyword evidence="2" id="KW-0812">Transmembrane</keyword>
<name>A0A4S4G0C6_9MICO</name>